<reference evidence="6" key="1">
    <citation type="journal article" date="2014" name="Int. J. Syst. Evol. Microbiol.">
        <title>Complete genome sequence of Corynebacterium casei LMG S-19264T (=DSM 44701T), isolated from a smear-ripened cheese.</title>
        <authorList>
            <consortium name="US DOE Joint Genome Institute (JGI-PGF)"/>
            <person name="Walter F."/>
            <person name="Albersmeier A."/>
            <person name="Kalinowski J."/>
            <person name="Ruckert C."/>
        </authorList>
    </citation>
    <scope>NUCLEOTIDE SEQUENCE</scope>
    <source>
        <strain evidence="6">CGMCC 1.15493</strain>
    </source>
</reference>
<comment type="caution">
    <text evidence="6">The sequence shown here is derived from an EMBL/GenBank/DDBJ whole genome shotgun (WGS) entry which is preliminary data.</text>
</comment>
<feature type="binding site" evidence="5">
    <location>
        <position position="213"/>
    </location>
    <ligand>
        <name>Mg(2+)</name>
        <dbReference type="ChEBI" id="CHEBI:18420"/>
        <label>1</label>
        <note>catalytic</note>
    </ligand>
</feature>
<evidence type="ECO:0000313" key="7">
    <source>
        <dbReference type="Proteomes" id="UP000613160"/>
    </source>
</evidence>
<dbReference type="EMBL" id="BMJJ01000012">
    <property type="protein sequence ID" value="GGD34951.1"/>
    <property type="molecule type" value="Genomic_DNA"/>
</dbReference>
<dbReference type="Pfam" id="PF00459">
    <property type="entry name" value="Inositol_P"/>
    <property type="match status" value="1"/>
</dbReference>
<dbReference type="AlphaFoldDB" id="A0A917DF23"/>
<dbReference type="PRINTS" id="PR00377">
    <property type="entry name" value="IMPHPHTASES"/>
</dbReference>
<proteinExistence type="inferred from homology"/>
<dbReference type="PANTHER" id="PTHR20854">
    <property type="entry name" value="INOSITOL MONOPHOSPHATASE"/>
    <property type="match status" value="1"/>
</dbReference>
<evidence type="ECO:0000256" key="3">
    <source>
        <dbReference type="ARBA" id="ARBA00022801"/>
    </source>
</evidence>
<dbReference type="SUPFAM" id="SSF56655">
    <property type="entry name" value="Carbohydrate phosphatase"/>
    <property type="match status" value="1"/>
</dbReference>
<sequence length="274" mass="29184">MILPDLKAIEALAVEMAQLAGAQIVASLGRTLAVRYKMLGADETAIYRDPVSEIDHAVERLIRERVSERFPDHGIVGEEGEPVRIGSSDFVWIIDPVDGTANFVNGYPLFAASIGVAFKGQPVVGAVWCSTSHALRPGVYHARTDGLLCFDEQPIASVDRQQVRRRLVGLPRVPVGIDIGFEARQSGSAAIECAFVAAGLLAGARFEAPNAWDVAGGIPLLDAAKVEVRTRVPSGEWEAFSGFGNVAGSSALWRQPLVIGDRTVCLALSALNLG</sequence>
<evidence type="ECO:0000256" key="1">
    <source>
        <dbReference type="ARBA" id="ARBA00009759"/>
    </source>
</evidence>
<comment type="similarity">
    <text evidence="1">Belongs to the inositol monophosphatase superfamily.</text>
</comment>
<dbReference type="GO" id="GO:0008934">
    <property type="term" value="F:inositol monophosphate 1-phosphatase activity"/>
    <property type="evidence" value="ECO:0007669"/>
    <property type="project" value="TreeGrafter"/>
</dbReference>
<organism evidence="6 7">
    <name type="scientific">Aureimonas glaciei</name>
    <dbReference type="NCBI Taxonomy" id="1776957"/>
    <lineage>
        <taxon>Bacteria</taxon>
        <taxon>Pseudomonadati</taxon>
        <taxon>Pseudomonadota</taxon>
        <taxon>Alphaproteobacteria</taxon>
        <taxon>Hyphomicrobiales</taxon>
        <taxon>Aurantimonadaceae</taxon>
        <taxon>Aureimonas</taxon>
    </lineage>
</organism>
<dbReference type="InterPro" id="IPR000760">
    <property type="entry name" value="Inositol_monophosphatase-like"/>
</dbReference>
<gene>
    <name evidence="6" type="ORF">GCM10011335_42490</name>
</gene>
<feature type="binding site" evidence="5">
    <location>
        <position position="95"/>
    </location>
    <ligand>
        <name>Mg(2+)</name>
        <dbReference type="ChEBI" id="CHEBI:18420"/>
        <label>1</label>
        <note>catalytic</note>
    </ligand>
</feature>
<reference evidence="6" key="2">
    <citation type="submission" date="2020-09" db="EMBL/GenBank/DDBJ databases">
        <authorList>
            <person name="Sun Q."/>
            <person name="Zhou Y."/>
        </authorList>
    </citation>
    <scope>NUCLEOTIDE SEQUENCE</scope>
    <source>
        <strain evidence="6">CGMCC 1.15493</strain>
    </source>
</reference>
<evidence type="ECO:0000256" key="4">
    <source>
        <dbReference type="ARBA" id="ARBA00022842"/>
    </source>
</evidence>
<dbReference type="Gene3D" id="3.30.540.10">
    <property type="entry name" value="Fructose-1,6-Bisphosphatase, subunit A, domain 1"/>
    <property type="match status" value="1"/>
</dbReference>
<dbReference type="GO" id="GO:0046872">
    <property type="term" value="F:metal ion binding"/>
    <property type="evidence" value="ECO:0007669"/>
    <property type="project" value="UniProtKB-KW"/>
</dbReference>
<feature type="binding site" evidence="5">
    <location>
        <position position="98"/>
    </location>
    <ligand>
        <name>Mg(2+)</name>
        <dbReference type="ChEBI" id="CHEBI:18420"/>
        <label>1</label>
        <note>catalytic</note>
    </ligand>
</feature>
<evidence type="ECO:0000313" key="6">
    <source>
        <dbReference type="EMBL" id="GGD34951.1"/>
    </source>
</evidence>
<feature type="binding site" evidence="5">
    <location>
        <position position="78"/>
    </location>
    <ligand>
        <name>Mg(2+)</name>
        <dbReference type="ChEBI" id="CHEBI:18420"/>
        <label>1</label>
        <note>catalytic</note>
    </ligand>
</feature>
<accession>A0A917DF23</accession>
<keyword evidence="4 5" id="KW-0460">Magnesium</keyword>
<keyword evidence="7" id="KW-1185">Reference proteome</keyword>
<protein>
    <submittedName>
        <fullName evidence="6">Myo-inositol-monophosphatase</fullName>
    </submittedName>
</protein>
<dbReference type="Proteomes" id="UP000613160">
    <property type="component" value="Unassembled WGS sequence"/>
</dbReference>
<comment type="cofactor">
    <cofactor evidence="5">
        <name>Mg(2+)</name>
        <dbReference type="ChEBI" id="CHEBI:18420"/>
    </cofactor>
</comment>
<keyword evidence="3" id="KW-0378">Hydrolase</keyword>
<dbReference type="PANTHER" id="PTHR20854:SF4">
    <property type="entry name" value="INOSITOL-1-MONOPHOSPHATASE-RELATED"/>
    <property type="match status" value="1"/>
</dbReference>
<evidence type="ECO:0000256" key="5">
    <source>
        <dbReference type="PIRSR" id="PIRSR600760-2"/>
    </source>
</evidence>
<dbReference type="GO" id="GO:0007165">
    <property type="term" value="P:signal transduction"/>
    <property type="evidence" value="ECO:0007669"/>
    <property type="project" value="TreeGrafter"/>
</dbReference>
<evidence type="ECO:0000256" key="2">
    <source>
        <dbReference type="ARBA" id="ARBA00022723"/>
    </source>
</evidence>
<keyword evidence="2 5" id="KW-0479">Metal-binding</keyword>
<dbReference type="InterPro" id="IPR020583">
    <property type="entry name" value="Inositol_monoP_metal-BS"/>
</dbReference>
<dbReference type="PROSITE" id="PS00629">
    <property type="entry name" value="IMP_1"/>
    <property type="match status" value="1"/>
</dbReference>
<name>A0A917DF23_9HYPH</name>
<dbReference type="GO" id="GO:0006020">
    <property type="term" value="P:inositol metabolic process"/>
    <property type="evidence" value="ECO:0007669"/>
    <property type="project" value="TreeGrafter"/>
</dbReference>
<dbReference type="RefSeq" id="WP_188854463.1">
    <property type="nucleotide sequence ID" value="NZ_BMJJ01000012.1"/>
</dbReference>
<dbReference type="Gene3D" id="3.40.190.80">
    <property type="match status" value="1"/>
</dbReference>